<evidence type="ECO:0000313" key="2">
    <source>
        <dbReference type="EMBL" id="GKX54003.1"/>
    </source>
</evidence>
<sequence>MQGQRDYFLNKSETFLLLSALTLAISAATVLVYTQIASAGLGQHFFYARLYFIVSLIMGSFAVAYASYRISRGRLRYSIIHGIVAGFAMFFVISFILMNVYGS</sequence>
<feature type="transmembrane region" description="Helical" evidence="1">
    <location>
        <begin position="80"/>
        <end position="101"/>
    </location>
</feature>
<dbReference type="EMBL" id="BRLH01000001">
    <property type="protein sequence ID" value="GKX54003.1"/>
    <property type="molecule type" value="Genomic_DNA"/>
</dbReference>
<evidence type="ECO:0000256" key="1">
    <source>
        <dbReference type="SAM" id="Phobius"/>
    </source>
</evidence>
<reference evidence="2" key="1">
    <citation type="submission" date="2022-06" db="EMBL/GenBank/DDBJ databases">
        <title>Draft genome sequences of Leminorella grimontii str. JCM5902.</title>
        <authorList>
            <person name="Wakabayashi Y."/>
            <person name="Kojima K."/>
        </authorList>
    </citation>
    <scope>NUCLEOTIDE SEQUENCE</scope>
    <source>
        <strain evidence="2">JCM 5902</strain>
    </source>
</reference>
<protein>
    <submittedName>
        <fullName evidence="2">Uncharacterized protein</fullName>
    </submittedName>
</protein>
<accession>A0AAV5MXL7</accession>
<keyword evidence="1" id="KW-0812">Transmembrane</keyword>
<proteinExistence type="predicted"/>
<feature type="transmembrane region" description="Helical" evidence="1">
    <location>
        <begin position="15"/>
        <end position="36"/>
    </location>
</feature>
<keyword evidence="1" id="KW-1133">Transmembrane helix</keyword>
<organism evidence="2 3">
    <name type="scientific">Leminorella grimontii</name>
    <dbReference type="NCBI Taxonomy" id="82981"/>
    <lineage>
        <taxon>Bacteria</taxon>
        <taxon>Pseudomonadati</taxon>
        <taxon>Pseudomonadota</taxon>
        <taxon>Gammaproteobacteria</taxon>
        <taxon>Enterobacterales</taxon>
        <taxon>Budviciaceae</taxon>
        <taxon>Leminorella</taxon>
    </lineage>
</organism>
<feature type="transmembrane region" description="Helical" evidence="1">
    <location>
        <begin position="48"/>
        <end position="68"/>
    </location>
</feature>
<name>A0AAV5MXL7_9GAMM</name>
<gene>
    <name evidence="2" type="ORF">SOASR030_01150</name>
</gene>
<comment type="caution">
    <text evidence="2">The sequence shown here is derived from an EMBL/GenBank/DDBJ whole genome shotgun (WGS) entry which is preliminary data.</text>
</comment>
<keyword evidence="3" id="KW-1185">Reference proteome</keyword>
<keyword evidence="1" id="KW-0472">Membrane</keyword>
<evidence type="ECO:0000313" key="3">
    <source>
        <dbReference type="Proteomes" id="UP001058124"/>
    </source>
</evidence>
<dbReference type="Proteomes" id="UP001058124">
    <property type="component" value="Unassembled WGS sequence"/>
</dbReference>
<dbReference type="AlphaFoldDB" id="A0AAV5MXL7"/>